<evidence type="ECO:0000256" key="5">
    <source>
        <dbReference type="ARBA" id="ARBA00022781"/>
    </source>
</evidence>
<dbReference type="RefSeq" id="WP_268056989.1">
    <property type="nucleotide sequence ID" value="NZ_JAPOHA010000002.1"/>
</dbReference>
<keyword evidence="6 10" id="KW-0406">Ion transport</keyword>
<dbReference type="NCBIfam" id="TIGR01146">
    <property type="entry name" value="ATPsyn_F1gamma"/>
    <property type="match status" value="1"/>
</dbReference>
<dbReference type="Gene3D" id="1.10.287.80">
    <property type="entry name" value="ATP synthase, gamma subunit, helix hairpin domain"/>
    <property type="match status" value="1"/>
</dbReference>
<evidence type="ECO:0000256" key="9">
    <source>
        <dbReference type="ARBA" id="ARBA00023310"/>
    </source>
</evidence>
<evidence type="ECO:0000256" key="10">
    <source>
        <dbReference type="HAMAP-Rule" id="MF_00815"/>
    </source>
</evidence>
<dbReference type="InterPro" id="IPR000131">
    <property type="entry name" value="ATP_synth_F1_gsu"/>
</dbReference>
<evidence type="ECO:0000313" key="11">
    <source>
        <dbReference type="EMBL" id="MCY1712977.1"/>
    </source>
</evidence>
<comment type="subcellular location">
    <subcellularLocation>
        <location evidence="10">Cell membrane</location>
        <topology evidence="10">Peripheral membrane protein</topology>
    </subcellularLocation>
    <subcellularLocation>
        <location evidence="2">Membrane</location>
        <topology evidence="2">Peripheral membrane protein</topology>
    </subcellularLocation>
</comment>
<dbReference type="SUPFAM" id="SSF52943">
    <property type="entry name" value="ATP synthase (F1-ATPase), gamma subunit"/>
    <property type="match status" value="1"/>
</dbReference>
<evidence type="ECO:0000256" key="8">
    <source>
        <dbReference type="ARBA" id="ARBA00023196"/>
    </source>
</evidence>
<evidence type="ECO:0000256" key="1">
    <source>
        <dbReference type="ARBA" id="ARBA00003456"/>
    </source>
</evidence>
<comment type="similarity">
    <text evidence="3 10">Belongs to the ATPase gamma chain family.</text>
</comment>
<proteinExistence type="inferred from homology"/>
<evidence type="ECO:0000256" key="7">
    <source>
        <dbReference type="ARBA" id="ARBA00023136"/>
    </source>
</evidence>
<evidence type="ECO:0000256" key="3">
    <source>
        <dbReference type="ARBA" id="ARBA00007681"/>
    </source>
</evidence>
<keyword evidence="7 10" id="KW-0472">Membrane</keyword>
<dbReference type="HAMAP" id="MF_00815">
    <property type="entry name" value="ATP_synth_gamma_bact"/>
    <property type="match status" value="1"/>
</dbReference>
<accession>A0ABT4BQ12</accession>
<dbReference type="Gene3D" id="3.40.1380.10">
    <property type="match status" value="1"/>
</dbReference>
<evidence type="ECO:0000256" key="6">
    <source>
        <dbReference type="ARBA" id="ARBA00023065"/>
    </source>
</evidence>
<dbReference type="Proteomes" id="UP001082703">
    <property type="component" value="Unassembled WGS sequence"/>
</dbReference>
<keyword evidence="10" id="KW-1003">Cell membrane</keyword>
<evidence type="ECO:0000256" key="4">
    <source>
        <dbReference type="ARBA" id="ARBA00022448"/>
    </source>
</evidence>
<name>A0ABT4BQ12_9FIRM</name>
<gene>
    <name evidence="10 11" type="primary">atpG</name>
    <name evidence="11" type="ORF">OUY18_01735</name>
</gene>
<dbReference type="Pfam" id="PF00231">
    <property type="entry name" value="ATP-synt"/>
    <property type="match status" value="1"/>
</dbReference>
<comment type="subunit">
    <text evidence="10">F-type ATPases have 2 components, CF(1) - the catalytic core - and CF(0) - the membrane proton channel. CF(1) has five subunits: alpha(3), beta(3), gamma(1), delta(1), epsilon(1). CF(0) has three main subunits: a, b and c.</text>
</comment>
<dbReference type="CDD" id="cd12151">
    <property type="entry name" value="F1-ATPase_gamma"/>
    <property type="match status" value="1"/>
</dbReference>
<reference evidence="11 12" key="1">
    <citation type="submission" date="2022-11" db="EMBL/GenBank/DDBJ databases">
        <authorList>
            <person name="Caiyu Z."/>
        </authorList>
    </citation>
    <scope>NUCLEOTIDE SEQUENCE [LARGE SCALE GENOMIC DNA]</scope>
    <source>
        <strain evidence="11 12">YR-4</strain>
    </source>
</reference>
<comment type="caution">
    <text evidence="11">The sequence shown here is derived from an EMBL/GenBank/DDBJ whole genome shotgun (WGS) entry which is preliminary data.</text>
</comment>
<sequence>MSNLREIQSRINSVRDTMKITNAMYMIASSKLRKAKKSLKNTEPYFYTLQDAIAKVIKQIPEDISLIYFNGKPKAADEKKKGYIVITGDKGLAGAYNHNVMKIAEGELKKEGDPVFFLIGQVGRNYFETKGIPYDTAFQYTVQNPTIRRARVISGRILQMYREQKLDEVYIIYTRMIHSMECRAEMKKLLPLEKADFQEKEESGGLNRQTNYLPTPYDVFKNIIPNYITGFLYGTLVQAYSSEQNSRMLAMESATRNARDMLKSLSVTYNRVRQAAITQEITEVISGAKLLKRRKS</sequence>
<dbReference type="PRINTS" id="PR00126">
    <property type="entry name" value="ATPASEGAMMA"/>
</dbReference>
<keyword evidence="12" id="KW-1185">Reference proteome</keyword>
<evidence type="ECO:0000256" key="2">
    <source>
        <dbReference type="ARBA" id="ARBA00004170"/>
    </source>
</evidence>
<organism evidence="11 12">
    <name type="scientific">Caproiciproducens galactitolivorans</name>
    <dbReference type="NCBI Taxonomy" id="642589"/>
    <lineage>
        <taxon>Bacteria</taxon>
        <taxon>Bacillati</taxon>
        <taxon>Bacillota</taxon>
        <taxon>Clostridia</taxon>
        <taxon>Eubacteriales</taxon>
        <taxon>Acutalibacteraceae</taxon>
        <taxon>Caproiciproducens</taxon>
    </lineage>
</organism>
<keyword evidence="8 10" id="KW-0139">CF(1)</keyword>
<evidence type="ECO:0000313" key="12">
    <source>
        <dbReference type="Proteomes" id="UP001082703"/>
    </source>
</evidence>
<protein>
    <recommendedName>
        <fullName evidence="10">ATP synthase gamma chain</fullName>
    </recommendedName>
    <alternativeName>
        <fullName evidence="10">ATP synthase F1 sector gamma subunit</fullName>
    </alternativeName>
    <alternativeName>
        <fullName evidence="10">F-ATPase gamma subunit</fullName>
    </alternativeName>
</protein>
<dbReference type="PANTHER" id="PTHR11693:SF22">
    <property type="entry name" value="ATP SYNTHASE SUBUNIT GAMMA, MITOCHONDRIAL"/>
    <property type="match status" value="1"/>
</dbReference>
<keyword evidence="9 10" id="KW-0066">ATP synthesis</keyword>
<keyword evidence="4 10" id="KW-0813">Transport</keyword>
<keyword evidence="5 10" id="KW-0375">Hydrogen ion transport</keyword>
<dbReference type="PANTHER" id="PTHR11693">
    <property type="entry name" value="ATP SYNTHASE GAMMA CHAIN"/>
    <property type="match status" value="1"/>
</dbReference>
<dbReference type="EMBL" id="JAPOHA010000002">
    <property type="protein sequence ID" value="MCY1712977.1"/>
    <property type="molecule type" value="Genomic_DNA"/>
</dbReference>
<dbReference type="InterPro" id="IPR035968">
    <property type="entry name" value="ATP_synth_F1_ATPase_gsu"/>
</dbReference>
<comment type="function">
    <text evidence="1 10">Produces ATP from ADP in the presence of a proton gradient across the membrane. The gamma chain is believed to be important in regulating ATPase activity and the flow of protons through the CF(0) complex.</text>
</comment>